<feature type="domain" description="Glycosyl hydrolase family 32 N-terminal" evidence="4">
    <location>
        <begin position="9"/>
        <end position="174"/>
    </location>
</feature>
<accession>A0A6A3G2T1</accession>
<dbReference type="Gene3D" id="2.115.10.20">
    <property type="entry name" value="Glycosyl hydrolase domain, family 43"/>
    <property type="match status" value="1"/>
</dbReference>
<evidence type="ECO:0000313" key="5">
    <source>
        <dbReference type="EMBL" id="KAE8951909.1"/>
    </source>
</evidence>
<organism evidence="5 6">
    <name type="scientific">Phytophthora fragariae</name>
    <dbReference type="NCBI Taxonomy" id="53985"/>
    <lineage>
        <taxon>Eukaryota</taxon>
        <taxon>Sar</taxon>
        <taxon>Stramenopiles</taxon>
        <taxon>Oomycota</taxon>
        <taxon>Peronosporomycetes</taxon>
        <taxon>Peronosporales</taxon>
        <taxon>Peronosporaceae</taxon>
        <taxon>Phytophthora</taxon>
    </lineage>
</organism>
<dbReference type="GO" id="GO:0004575">
    <property type="term" value="F:sucrose alpha-glucosidase activity"/>
    <property type="evidence" value="ECO:0007669"/>
    <property type="project" value="TreeGrafter"/>
</dbReference>
<gene>
    <name evidence="5" type="ORF">PF011_g32849</name>
</gene>
<dbReference type="PANTHER" id="PTHR42800">
    <property type="entry name" value="EXOINULINASE INUD (AFU_ORTHOLOGUE AFUA_5G00480)"/>
    <property type="match status" value="1"/>
</dbReference>
<evidence type="ECO:0000256" key="1">
    <source>
        <dbReference type="ARBA" id="ARBA00009902"/>
    </source>
</evidence>
<dbReference type="Proteomes" id="UP000460718">
    <property type="component" value="Unassembled WGS sequence"/>
</dbReference>
<name>A0A6A3G2T1_9STRA</name>
<keyword evidence="2" id="KW-0378">Hydrolase</keyword>
<dbReference type="SUPFAM" id="SSF75005">
    <property type="entry name" value="Arabinanase/levansucrase/invertase"/>
    <property type="match status" value="1"/>
</dbReference>
<evidence type="ECO:0000313" key="6">
    <source>
        <dbReference type="Proteomes" id="UP000460718"/>
    </source>
</evidence>
<reference evidence="5 6" key="1">
    <citation type="submission" date="2018-09" db="EMBL/GenBank/DDBJ databases">
        <title>Genomic investigation of the strawberry pathogen Phytophthora fragariae indicates pathogenicity is determined by transcriptional variation in three key races.</title>
        <authorList>
            <person name="Adams T.M."/>
            <person name="Armitage A.D."/>
            <person name="Sobczyk M.K."/>
            <person name="Bates H.J."/>
            <person name="Dunwell J.M."/>
            <person name="Nellist C.F."/>
            <person name="Harrison R.J."/>
        </authorList>
    </citation>
    <scope>NUCLEOTIDE SEQUENCE [LARGE SCALE GENOMIC DNA]</scope>
    <source>
        <strain evidence="5 6">SCRP245</strain>
    </source>
</reference>
<dbReference type="EMBL" id="QXFW01011436">
    <property type="protein sequence ID" value="KAE8951909.1"/>
    <property type="molecule type" value="Genomic_DNA"/>
</dbReference>
<evidence type="ECO:0000256" key="3">
    <source>
        <dbReference type="ARBA" id="ARBA00023295"/>
    </source>
</evidence>
<protein>
    <recommendedName>
        <fullName evidence="4">Glycosyl hydrolase family 32 N-terminal domain-containing protein</fullName>
    </recommendedName>
</protein>
<evidence type="ECO:0000256" key="2">
    <source>
        <dbReference type="ARBA" id="ARBA00022801"/>
    </source>
</evidence>
<feature type="non-terminal residue" evidence="5">
    <location>
        <position position="1"/>
    </location>
</feature>
<comment type="similarity">
    <text evidence="1">Belongs to the glycosyl hydrolase 32 family.</text>
</comment>
<proteinExistence type="inferred from homology"/>
<feature type="non-terminal residue" evidence="5">
    <location>
        <position position="203"/>
    </location>
</feature>
<comment type="caution">
    <text evidence="5">The sequence shown here is derived from an EMBL/GenBank/DDBJ whole genome shotgun (WGS) entry which is preliminary data.</text>
</comment>
<dbReference type="GO" id="GO:0005737">
    <property type="term" value="C:cytoplasm"/>
    <property type="evidence" value="ECO:0007669"/>
    <property type="project" value="TreeGrafter"/>
</dbReference>
<evidence type="ECO:0000259" key="4">
    <source>
        <dbReference type="Pfam" id="PF00251"/>
    </source>
</evidence>
<dbReference type="InterPro" id="IPR023296">
    <property type="entry name" value="Glyco_hydro_beta-prop_sf"/>
</dbReference>
<dbReference type="Pfam" id="PF00251">
    <property type="entry name" value="Glyco_hydro_32N"/>
    <property type="match status" value="1"/>
</dbReference>
<dbReference type="InterPro" id="IPR013148">
    <property type="entry name" value="Glyco_hydro_32_N"/>
</dbReference>
<dbReference type="PANTHER" id="PTHR42800:SF3">
    <property type="entry name" value="GLYCOSYL HYDROLASE FAMILY 32 N-TERMINAL DOMAIN-CONTAINING PROTEIN"/>
    <property type="match status" value="1"/>
</dbReference>
<dbReference type="AlphaFoldDB" id="A0A6A3G2T1"/>
<keyword evidence="3" id="KW-0326">Glycosidase</keyword>
<sequence>FGYDATTGSNYLLVAGGIHEEGPRIFLYHAEDYVDWEYKGYLIAQEKNTTFSPYSGSWGFNFETSIYREMTDEDGELHNVMLFAAEGDPNRYPMWATGTIAGGGCGVETDAEAGLFTPLMVGVSDRSDWYANSIYTDKDGKNVLIGWIIEDNNFTAGQPQGWDGMLSVPREVGISIVRNIDDVDSHLVGKGDWIVSDSKDVSC</sequence>
<dbReference type="GO" id="GO:0005987">
    <property type="term" value="P:sucrose catabolic process"/>
    <property type="evidence" value="ECO:0007669"/>
    <property type="project" value="TreeGrafter"/>
</dbReference>